<accession>A0A2G5URI4</accession>
<evidence type="ECO:0000256" key="6">
    <source>
        <dbReference type="ARBA" id="ARBA00023136"/>
    </source>
</evidence>
<evidence type="ECO:0000256" key="4">
    <source>
        <dbReference type="ARBA" id="ARBA00022989"/>
    </source>
</evidence>
<keyword evidence="11" id="KW-1185">Reference proteome</keyword>
<evidence type="ECO:0000256" key="3">
    <source>
        <dbReference type="ARBA" id="ARBA00022692"/>
    </source>
</evidence>
<reference evidence="11" key="1">
    <citation type="submission" date="2017-10" db="EMBL/GenBank/DDBJ databases">
        <title>Rapid genome shrinkage in a self-fertile nematode reveals novel sperm competition proteins.</title>
        <authorList>
            <person name="Yin D."/>
            <person name="Schwarz E.M."/>
            <person name="Thomas C.G."/>
            <person name="Felde R.L."/>
            <person name="Korf I.F."/>
            <person name="Cutter A.D."/>
            <person name="Schartner C.M."/>
            <person name="Ralston E.J."/>
            <person name="Meyer B.J."/>
            <person name="Haag E.S."/>
        </authorList>
    </citation>
    <scope>NUCLEOTIDE SEQUENCE [LARGE SCALE GENOMIC DNA]</scope>
    <source>
        <strain evidence="11">JU1422</strain>
    </source>
</reference>
<keyword evidence="2" id="KW-1003">Cell membrane</keyword>
<dbReference type="EMBL" id="PDUG01000003">
    <property type="protein sequence ID" value="PIC42129.1"/>
    <property type="molecule type" value="Genomic_DNA"/>
</dbReference>
<keyword evidence="8" id="KW-0807">Transducer</keyword>
<feature type="transmembrane region" description="Helical" evidence="9">
    <location>
        <begin position="40"/>
        <end position="64"/>
    </location>
</feature>
<keyword evidence="3 9" id="KW-0812">Transmembrane</keyword>
<gene>
    <name evidence="10" type="primary">Cnig_chr_III.g9304</name>
    <name evidence="10" type="ORF">B9Z55_009304</name>
</gene>
<evidence type="ECO:0000256" key="7">
    <source>
        <dbReference type="ARBA" id="ARBA00023170"/>
    </source>
</evidence>
<evidence type="ECO:0000256" key="9">
    <source>
        <dbReference type="SAM" id="Phobius"/>
    </source>
</evidence>
<comment type="caution">
    <text evidence="10">The sequence shown here is derived from an EMBL/GenBank/DDBJ whole genome shotgun (WGS) entry which is preliminary data.</text>
</comment>
<evidence type="ECO:0000256" key="2">
    <source>
        <dbReference type="ARBA" id="ARBA00022475"/>
    </source>
</evidence>
<dbReference type="GO" id="GO:0005886">
    <property type="term" value="C:plasma membrane"/>
    <property type="evidence" value="ECO:0007669"/>
    <property type="project" value="UniProtKB-SubCell"/>
</dbReference>
<dbReference type="InterPro" id="IPR040435">
    <property type="entry name" value="Put_GPCR_Chromadorea"/>
</dbReference>
<evidence type="ECO:0000256" key="1">
    <source>
        <dbReference type="ARBA" id="ARBA00004651"/>
    </source>
</evidence>
<sequence>MTNLFENCSYHSSYEPYFLDCTNATDPCYLIQYVDTIEVIIYWLNLVIPFILLTTGLFLNAYYLTVLLPNFIQMNDIFETTDD</sequence>
<dbReference type="PANTHER" id="PTHR37441">
    <property type="entry name" value="PROTEIN CBG16518"/>
    <property type="match status" value="1"/>
</dbReference>
<keyword evidence="7" id="KW-0675">Receptor</keyword>
<dbReference type="Proteomes" id="UP000230233">
    <property type="component" value="Chromosome III"/>
</dbReference>
<dbReference type="AlphaFoldDB" id="A0A2G5URI4"/>
<dbReference type="GO" id="GO:0004930">
    <property type="term" value="F:G protein-coupled receptor activity"/>
    <property type="evidence" value="ECO:0007669"/>
    <property type="project" value="UniProtKB-KW"/>
</dbReference>
<proteinExistence type="predicted"/>
<name>A0A2G5URI4_9PELO</name>
<keyword evidence="6 9" id="KW-0472">Membrane</keyword>
<dbReference type="PANTHER" id="PTHR37441:SF2">
    <property type="entry name" value="G-PROTEIN COUPLED RECEPTOR B0244.10-RELATED"/>
    <property type="match status" value="1"/>
</dbReference>
<comment type="subcellular location">
    <subcellularLocation>
        <location evidence="1">Cell membrane</location>
        <topology evidence="1">Multi-pass membrane protein</topology>
    </subcellularLocation>
</comment>
<evidence type="ECO:0000313" key="11">
    <source>
        <dbReference type="Proteomes" id="UP000230233"/>
    </source>
</evidence>
<protein>
    <submittedName>
        <fullName evidence="10">Uncharacterized protein</fullName>
    </submittedName>
</protein>
<evidence type="ECO:0000256" key="8">
    <source>
        <dbReference type="ARBA" id="ARBA00023224"/>
    </source>
</evidence>
<evidence type="ECO:0000256" key="5">
    <source>
        <dbReference type="ARBA" id="ARBA00023040"/>
    </source>
</evidence>
<evidence type="ECO:0000313" key="10">
    <source>
        <dbReference type="EMBL" id="PIC42129.1"/>
    </source>
</evidence>
<keyword evidence="5" id="KW-0297">G-protein coupled receptor</keyword>
<keyword evidence="4 9" id="KW-1133">Transmembrane helix</keyword>
<organism evidence="10 11">
    <name type="scientific">Caenorhabditis nigoni</name>
    <dbReference type="NCBI Taxonomy" id="1611254"/>
    <lineage>
        <taxon>Eukaryota</taxon>
        <taxon>Metazoa</taxon>
        <taxon>Ecdysozoa</taxon>
        <taxon>Nematoda</taxon>
        <taxon>Chromadorea</taxon>
        <taxon>Rhabditida</taxon>
        <taxon>Rhabditina</taxon>
        <taxon>Rhabditomorpha</taxon>
        <taxon>Rhabditoidea</taxon>
        <taxon>Rhabditidae</taxon>
        <taxon>Peloderinae</taxon>
        <taxon>Caenorhabditis</taxon>
    </lineage>
</organism>